<evidence type="ECO:0000256" key="2">
    <source>
        <dbReference type="ARBA" id="ARBA00022723"/>
    </source>
</evidence>
<evidence type="ECO:0000256" key="1">
    <source>
        <dbReference type="ARBA" id="ARBA00022617"/>
    </source>
</evidence>
<dbReference type="PANTHER" id="PTHR33751">
    <property type="entry name" value="CBB3-TYPE CYTOCHROME C OXIDASE SUBUNIT FIXP"/>
    <property type="match status" value="1"/>
</dbReference>
<gene>
    <name evidence="8" type="ORF">GDH07_10635</name>
</gene>
<feature type="domain" description="Cytochrome c" evidence="7">
    <location>
        <begin position="20"/>
        <end position="108"/>
    </location>
</feature>
<evidence type="ECO:0000256" key="3">
    <source>
        <dbReference type="ARBA" id="ARBA00023004"/>
    </source>
</evidence>
<feature type="binding site" description="covalent" evidence="4">
    <location>
        <position position="44"/>
    </location>
    <ligand>
        <name>heme c</name>
        <dbReference type="ChEBI" id="CHEBI:61717"/>
        <label>1</label>
    </ligand>
</feature>
<keyword evidence="1 4" id="KW-0349">Heme</keyword>
<dbReference type="GO" id="GO:0005506">
    <property type="term" value="F:iron ion binding"/>
    <property type="evidence" value="ECO:0007669"/>
    <property type="project" value="InterPro"/>
</dbReference>
<evidence type="ECO:0000259" key="7">
    <source>
        <dbReference type="PROSITE" id="PS51007"/>
    </source>
</evidence>
<feature type="binding site" description="axial binding residue" evidence="5">
    <location>
        <position position="45"/>
    </location>
    <ligand>
        <name>heme c</name>
        <dbReference type="ChEBI" id="CHEBI:61717"/>
        <label>1</label>
    </ligand>
    <ligandPart>
        <name>Fe</name>
        <dbReference type="ChEBI" id="CHEBI:18248"/>
    </ligandPart>
</feature>
<evidence type="ECO:0000313" key="8">
    <source>
        <dbReference type="EMBL" id="MQA53766.1"/>
    </source>
</evidence>
<dbReference type="RefSeq" id="WP_152897500.1">
    <property type="nucleotide sequence ID" value="NZ_WHUV01000002.1"/>
</dbReference>
<comment type="PTM">
    <text evidence="4">Binds 2 heme c groups covalently per subunit.</text>
</comment>
<feature type="chain" id="PRO_5030860813" evidence="6">
    <location>
        <begin position="23"/>
        <end position="216"/>
    </location>
</feature>
<sequence length="216" mass="22309">MIPLDRMLLSGLMLLFVQSAHAVDGQKVFTQGGSQPGAAACMACHGADAMGLAPAGFPRLAGLPAGYLSKQLHDFRSGARTSPVMQPLAKALTEDEISAVTATLAAMPASKTPATSRAQPAVGVGERLALRGAWDRQVPECVSCHGPGGAGVGQAFPPLAGQPATYLAAQLNAWREGARHNDPNDLMGHIAKSLSAEEVTAVADYFASLSQKEARP</sequence>
<keyword evidence="3 5" id="KW-0408">Iron</keyword>
<feature type="binding site" description="axial binding residue" evidence="5">
    <location>
        <position position="187"/>
    </location>
    <ligand>
        <name>heme c</name>
        <dbReference type="ChEBI" id="CHEBI:61717"/>
        <label>2</label>
    </ligand>
    <ligandPart>
        <name>Fe</name>
        <dbReference type="ChEBI" id="CHEBI:18248"/>
    </ligandPart>
</feature>
<dbReference type="GO" id="GO:0042597">
    <property type="term" value="C:periplasmic space"/>
    <property type="evidence" value="ECO:0007669"/>
    <property type="project" value="InterPro"/>
</dbReference>
<dbReference type="Proteomes" id="UP000486534">
    <property type="component" value="Unassembled WGS sequence"/>
</dbReference>
<feature type="signal peptide" evidence="6">
    <location>
        <begin position="1"/>
        <end position="22"/>
    </location>
</feature>
<dbReference type="GO" id="GO:0009055">
    <property type="term" value="F:electron transfer activity"/>
    <property type="evidence" value="ECO:0007669"/>
    <property type="project" value="InterPro"/>
</dbReference>
<reference evidence="8 9" key="1">
    <citation type="submission" date="2019-10" db="EMBL/GenBank/DDBJ databases">
        <title>Pseudomonas dajingensis sp. nov., isolated from the profound head ulcers of farmed Murray cod (Maccullochella peelii peelii).</title>
        <authorList>
            <person name="Liu Y."/>
        </authorList>
    </citation>
    <scope>NUCLEOTIDE SEQUENCE [LARGE SCALE GENOMIC DNA]</scope>
    <source>
        <strain evidence="8 9">MC042</strain>
    </source>
</reference>
<organism evidence="8 9">
    <name type="scientific">Pseudomonas piscis</name>
    <dbReference type="NCBI Taxonomy" id="2614538"/>
    <lineage>
        <taxon>Bacteria</taxon>
        <taxon>Pseudomonadati</taxon>
        <taxon>Pseudomonadota</taxon>
        <taxon>Gammaproteobacteria</taxon>
        <taxon>Pseudomonadales</taxon>
        <taxon>Pseudomonadaceae</taxon>
        <taxon>Pseudomonas</taxon>
    </lineage>
</organism>
<dbReference type="GO" id="GO:0020037">
    <property type="term" value="F:heme binding"/>
    <property type="evidence" value="ECO:0007669"/>
    <property type="project" value="InterPro"/>
</dbReference>
<feature type="binding site" description="covalent" evidence="4">
    <location>
        <position position="144"/>
    </location>
    <ligand>
        <name>heme c</name>
        <dbReference type="ChEBI" id="CHEBI:61717"/>
        <label>2</label>
    </ligand>
</feature>
<feature type="binding site" description="axial binding residue" evidence="5">
    <location>
        <position position="85"/>
    </location>
    <ligand>
        <name>heme c</name>
        <dbReference type="ChEBI" id="CHEBI:61717"/>
        <label>1</label>
    </ligand>
    <ligandPart>
        <name>Fe</name>
        <dbReference type="ChEBI" id="CHEBI:18248"/>
    </ligandPart>
</feature>
<evidence type="ECO:0000256" key="5">
    <source>
        <dbReference type="PIRSR" id="PIRSR000005-2"/>
    </source>
</evidence>
<dbReference type="PANTHER" id="PTHR33751:SF11">
    <property type="entry name" value="BLL4483 PROTEIN"/>
    <property type="match status" value="1"/>
</dbReference>
<protein>
    <submittedName>
        <fullName evidence="8">C-type cytochrome</fullName>
    </submittedName>
</protein>
<feature type="binding site" description="covalent" evidence="4">
    <location>
        <position position="41"/>
    </location>
    <ligand>
        <name>heme c</name>
        <dbReference type="ChEBI" id="CHEBI:61717"/>
        <label>1</label>
    </ligand>
</feature>
<feature type="binding site" description="covalent" evidence="4">
    <location>
        <position position="141"/>
    </location>
    <ligand>
        <name>heme c</name>
        <dbReference type="ChEBI" id="CHEBI:61717"/>
        <label>2</label>
    </ligand>
</feature>
<dbReference type="SUPFAM" id="SSF46626">
    <property type="entry name" value="Cytochrome c"/>
    <property type="match status" value="2"/>
</dbReference>
<evidence type="ECO:0000256" key="6">
    <source>
        <dbReference type="SAM" id="SignalP"/>
    </source>
</evidence>
<evidence type="ECO:0000256" key="4">
    <source>
        <dbReference type="PIRSR" id="PIRSR000005-1"/>
    </source>
</evidence>
<dbReference type="InterPro" id="IPR050597">
    <property type="entry name" value="Cytochrome_c_Oxidase_Subunit"/>
</dbReference>
<dbReference type="AlphaFoldDB" id="A0A7X1PKD0"/>
<dbReference type="EMBL" id="WHUV01000002">
    <property type="protein sequence ID" value="MQA53766.1"/>
    <property type="molecule type" value="Genomic_DNA"/>
</dbReference>
<dbReference type="InterPro" id="IPR009056">
    <property type="entry name" value="Cyt_c-like_dom"/>
</dbReference>
<proteinExistence type="predicted"/>
<evidence type="ECO:0000313" key="9">
    <source>
        <dbReference type="Proteomes" id="UP000486534"/>
    </source>
</evidence>
<dbReference type="InterPro" id="IPR036909">
    <property type="entry name" value="Cyt_c-like_dom_sf"/>
</dbReference>
<feature type="binding site" description="axial binding residue" evidence="5">
    <location>
        <position position="145"/>
    </location>
    <ligand>
        <name>heme c</name>
        <dbReference type="ChEBI" id="CHEBI:61717"/>
        <label>2</label>
    </ligand>
    <ligandPart>
        <name>Fe</name>
        <dbReference type="ChEBI" id="CHEBI:18248"/>
    </ligandPart>
</feature>
<accession>A0A7X1PKD0</accession>
<dbReference type="InterPro" id="IPR024167">
    <property type="entry name" value="Cytochrome_c4-like"/>
</dbReference>
<dbReference type="PIRSF" id="PIRSF000005">
    <property type="entry name" value="Cytochrome_c4"/>
    <property type="match status" value="1"/>
</dbReference>
<dbReference type="PROSITE" id="PS51007">
    <property type="entry name" value="CYTC"/>
    <property type="match status" value="2"/>
</dbReference>
<comment type="caution">
    <text evidence="8">The sequence shown here is derived from an EMBL/GenBank/DDBJ whole genome shotgun (WGS) entry which is preliminary data.</text>
</comment>
<dbReference type="Pfam" id="PF00034">
    <property type="entry name" value="Cytochrom_C"/>
    <property type="match status" value="2"/>
</dbReference>
<keyword evidence="6" id="KW-0732">Signal</keyword>
<dbReference type="Gene3D" id="1.10.760.10">
    <property type="entry name" value="Cytochrome c-like domain"/>
    <property type="match status" value="2"/>
</dbReference>
<keyword evidence="2 5" id="KW-0479">Metal-binding</keyword>
<name>A0A7X1PKD0_9PSED</name>
<feature type="domain" description="Cytochrome c" evidence="7">
    <location>
        <begin position="120"/>
        <end position="210"/>
    </location>
</feature>